<evidence type="ECO:0000313" key="2">
    <source>
        <dbReference type="EMBL" id="KAK5067053.1"/>
    </source>
</evidence>
<feature type="compositionally biased region" description="Basic and acidic residues" evidence="1">
    <location>
        <begin position="45"/>
        <end position="56"/>
    </location>
</feature>
<sequence length="646" mass="73581">MSSSPNDGDERNAAAGDPSLEIQEDGNEGQLNESSTRHSSMTPKLKLEEIDEHQSDRMATNENEQTIIGADESLEGDMGLHENQDHGDHETSDGDEVVSSSSDTPGGAGLKKMDKIAAAREKRKRLKRLPDKPEGHCFRVNGHIKWDLGKKTFLQKDYGGLVKTLADAWAVLIERYPGDRDWRQTGKELCEALNVDFRAIDDYADDVVNDPTTAVLELDEEETPSRRAQQLRTARFNANYRKLVYREHHTQTTKGKPGRQKRQREQTAEHEDAHQPKRTIDPKKETAKNIAERLGFAVALDDGDGHSTGVVQSETEPAKKKRKSNADRLGPVIIDWDILDKPYHAVAQLHAKSVPDRYKGGYGYWTREGRLWMLRKDIDRVIQAEKPDGSGKVLTDIMLAKYIPNYAGWVNQQKLGRDVVTREGTARQRAPKDLVDQRNESTGQYTKRDPDTTQKSAKKFYEDMHESVWNPEHLLNPPKVKNMKIRDTKARVTKETAQNVHIRKEMVDIQEHARQALKAEEQATKDKSTLVMHAAGMELELAETQKYLDNAYGLLGVWKERAHHMRCLLRGTVKKEHARTLHMKRQDASFEWLAQLADYKRDEGKDVKFVDESEMDRLIAEDGGDQDEMLESHMDLDTEPNKETDE</sequence>
<feature type="compositionally biased region" description="Basic and acidic residues" evidence="1">
    <location>
        <begin position="263"/>
        <end position="284"/>
    </location>
</feature>
<feature type="region of interest" description="Disordered" evidence="1">
    <location>
        <begin position="1"/>
        <end position="112"/>
    </location>
</feature>
<evidence type="ECO:0008006" key="4">
    <source>
        <dbReference type="Google" id="ProtNLM"/>
    </source>
</evidence>
<feature type="region of interest" description="Disordered" evidence="1">
    <location>
        <begin position="617"/>
        <end position="646"/>
    </location>
</feature>
<feature type="compositionally biased region" description="Polar residues" evidence="1">
    <location>
        <begin position="57"/>
        <end position="66"/>
    </location>
</feature>
<name>A0ABR0JM61_9EURO</name>
<proteinExistence type="predicted"/>
<accession>A0ABR0JM61</accession>
<feature type="compositionally biased region" description="Basic and acidic residues" evidence="1">
    <location>
        <begin position="630"/>
        <end position="646"/>
    </location>
</feature>
<comment type="caution">
    <text evidence="2">The sequence shown here is derived from an EMBL/GenBank/DDBJ whole genome shotgun (WGS) entry which is preliminary data.</text>
</comment>
<gene>
    <name evidence="2" type="ORF">LTR69_002402</name>
</gene>
<dbReference type="Proteomes" id="UP001345691">
    <property type="component" value="Unassembled WGS sequence"/>
</dbReference>
<keyword evidence="3" id="KW-1185">Reference proteome</keyword>
<dbReference type="EMBL" id="JAVRRF010000003">
    <property type="protein sequence ID" value="KAK5067053.1"/>
    <property type="molecule type" value="Genomic_DNA"/>
</dbReference>
<organism evidence="2 3">
    <name type="scientific">Exophiala sideris</name>
    <dbReference type="NCBI Taxonomy" id="1016849"/>
    <lineage>
        <taxon>Eukaryota</taxon>
        <taxon>Fungi</taxon>
        <taxon>Dikarya</taxon>
        <taxon>Ascomycota</taxon>
        <taxon>Pezizomycotina</taxon>
        <taxon>Eurotiomycetes</taxon>
        <taxon>Chaetothyriomycetidae</taxon>
        <taxon>Chaetothyriales</taxon>
        <taxon>Herpotrichiellaceae</taxon>
        <taxon>Exophiala</taxon>
    </lineage>
</organism>
<feature type="compositionally biased region" description="Polar residues" evidence="1">
    <location>
        <begin position="29"/>
        <end position="42"/>
    </location>
</feature>
<feature type="region of interest" description="Disordered" evidence="1">
    <location>
        <begin position="305"/>
        <end position="324"/>
    </location>
</feature>
<feature type="region of interest" description="Disordered" evidence="1">
    <location>
        <begin position="245"/>
        <end position="284"/>
    </location>
</feature>
<evidence type="ECO:0000313" key="3">
    <source>
        <dbReference type="Proteomes" id="UP001345691"/>
    </source>
</evidence>
<reference evidence="2 3" key="1">
    <citation type="submission" date="2023-08" db="EMBL/GenBank/DDBJ databases">
        <title>Black Yeasts Isolated from many extreme environments.</title>
        <authorList>
            <person name="Coleine C."/>
            <person name="Stajich J.E."/>
            <person name="Selbmann L."/>
        </authorList>
    </citation>
    <scope>NUCLEOTIDE SEQUENCE [LARGE SCALE GENOMIC DNA]</scope>
    <source>
        <strain evidence="2 3">CCFEE 6328</strain>
    </source>
</reference>
<evidence type="ECO:0000256" key="1">
    <source>
        <dbReference type="SAM" id="MobiDB-lite"/>
    </source>
</evidence>
<feature type="compositionally biased region" description="Basic and acidic residues" evidence="1">
    <location>
        <begin position="78"/>
        <end position="92"/>
    </location>
</feature>
<feature type="region of interest" description="Disordered" evidence="1">
    <location>
        <begin position="422"/>
        <end position="455"/>
    </location>
</feature>
<protein>
    <recommendedName>
        <fullName evidence="4">HMG box domain-containing protein</fullName>
    </recommendedName>
</protein>
<feature type="compositionally biased region" description="Basic and acidic residues" evidence="1">
    <location>
        <begin position="422"/>
        <end position="439"/>
    </location>
</feature>